<comment type="similarity">
    <text evidence="6">Belongs to the ABC-4 integral membrane protein family.</text>
</comment>
<sequence>MKYTRLIKMALSAVWHNKMRSFLTMLGIIIGISSVIVLVGMGQGTQKKISDQIEKLGTNLITVNIMGNRTPTITDSELADLKTKPGIKEIAPTISEGNVNIKSGSKSSTTTIEASTPNYSEIRKLTVSSGRFLTQRDLDNRYNVLVIGTDTAQNIFDRTNVVGNTMYVNGIEFTIVGVLESTGTSSSGSGDDRIILPLTTAERLLKTANAKTFYIEAESKDTVDTAMSYLTLFLNKKYKITDNTTNTRSYYRVMNQTSILDTATSTTQSMTSMLAGIAAISLIVGGIGIMNIMLVSVVERTREIGTRKAIGAKRRTILLQFLIEAASVSGLGGIIGVLFGYLGSYVGQRFFNTTILISGNIVIIAFLFSVIVGVAFGIYPANKASKLNPIDALRFE</sequence>
<gene>
    <name evidence="10" type="ORF">ACJDUH_01235</name>
</gene>
<dbReference type="EMBL" id="JBJHZY010000001">
    <property type="protein sequence ID" value="MFL0266706.1"/>
    <property type="molecule type" value="Genomic_DNA"/>
</dbReference>
<feature type="transmembrane region" description="Helical" evidence="7">
    <location>
        <begin position="318"/>
        <end position="343"/>
    </location>
</feature>
<keyword evidence="5 7" id="KW-0472">Membrane</keyword>
<evidence type="ECO:0000259" key="9">
    <source>
        <dbReference type="Pfam" id="PF12704"/>
    </source>
</evidence>
<feature type="transmembrane region" description="Helical" evidence="7">
    <location>
        <begin position="273"/>
        <end position="298"/>
    </location>
</feature>
<evidence type="ECO:0000259" key="8">
    <source>
        <dbReference type="Pfam" id="PF02687"/>
    </source>
</evidence>
<evidence type="ECO:0000256" key="5">
    <source>
        <dbReference type="ARBA" id="ARBA00023136"/>
    </source>
</evidence>
<name>A0ABW8TLZ4_9CLOT</name>
<dbReference type="PANTHER" id="PTHR30572:SF4">
    <property type="entry name" value="ABC TRANSPORTER PERMEASE YTRF"/>
    <property type="match status" value="1"/>
</dbReference>
<comment type="caution">
    <text evidence="10">The sequence shown here is derived from an EMBL/GenBank/DDBJ whole genome shotgun (WGS) entry which is preliminary data.</text>
</comment>
<evidence type="ECO:0000256" key="3">
    <source>
        <dbReference type="ARBA" id="ARBA00022692"/>
    </source>
</evidence>
<dbReference type="InterPro" id="IPR050250">
    <property type="entry name" value="Macrolide_Exporter_MacB"/>
</dbReference>
<dbReference type="Pfam" id="PF02687">
    <property type="entry name" value="FtsX"/>
    <property type="match status" value="1"/>
</dbReference>
<feature type="domain" description="MacB-like periplasmic core" evidence="9">
    <location>
        <begin position="21"/>
        <end position="230"/>
    </location>
</feature>
<keyword evidence="3 7" id="KW-0812">Transmembrane</keyword>
<keyword evidence="11" id="KW-1185">Reference proteome</keyword>
<reference evidence="10 11" key="1">
    <citation type="submission" date="2024-11" db="EMBL/GenBank/DDBJ databases">
        <authorList>
            <person name="Heng Y.C."/>
            <person name="Lim A.C.H."/>
            <person name="Lee J.K.Y."/>
            <person name="Kittelmann S."/>
        </authorList>
    </citation>
    <scope>NUCLEOTIDE SEQUENCE [LARGE SCALE GENOMIC DNA]</scope>
    <source>
        <strain evidence="10 11">WILCCON 0202</strain>
    </source>
</reference>
<proteinExistence type="inferred from homology"/>
<evidence type="ECO:0000313" key="10">
    <source>
        <dbReference type="EMBL" id="MFL0266706.1"/>
    </source>
</evidence>
<dbReference type="Pfam" id="PF12704">
    <property type="entry name" value="MacB_PCD"/>
    <property type="match status" value="1"/>
</dbReference>
<feature type="domain" description="ABC3 transporter permease C-terminal" evidence="8">
    <location>
        <begin position="277"/>
        <end position="389"/>
    </location>
</feature>
<evidence type="ECO:0000256" key="4">
    <source>
        <dbReference type="ARBA" id="ARBA00022989"/>
    </source>
</evidence>
<keyword evidence="4 7" id="KW-1133">Transmembrane helix</keyword>
<dbReference type="PANTHER" id="PTHR30572">
    <property type="entry name" value="MEMBRANE COMPONENT OF TRANSPORTER-RELATED"/>
    <property type="match status" value="1"/>
</dbReference>
<evidence type="ECO:0000256" key="7">
    <source>
        <dbReference type="SAM" id="Phobius"/>
    </source>
</evidence>
<accession>A0ABW8TLZ4</accession>
<organism evidence="10 11">
    <name type="scientific">Candidatus Clostridium radicumherbarum</name>
    <dbReference type="NCBI Taxonomy" id="3381662"/>
    <lineage>
        <taxon>Bacteria</taxon>
        <taxon>Bacillati</taxon>
        <taxon>Bacillota</taxon>
        <taxon>Clostridia</taxon>
        <taxon>Eubacteriales</taxon>
        <taxon>Clostridiaceae</taxon>
        <taxon>Clostridium</taxon>
    </lineage>
</organism>
<feature type="transmembrane region" description="Helical" evidence="7">
    <location>
        <begin position="355"/>
        <end position="379"/>
    </location>
</feature>
<protein>
    <submittedName>
        <fullName evidence="10">ABC transporter permease</fullName>
    </submittedName>
</protein>
<dbReference type="Proteomes" id="UP001623661">
    <property type="component" value="Unassembled WGS sequence"/>
</dbReference>
<evidence type="ECO:0000256" key="2">
    <source>
        <dbReference type="ARBA" id="ARBA00022475"/>
    </source>
</evidence>
<evidence type="ECO:0000313" key="11">
    <source>
        <dbReference type="Proteomes" id="UP001623661"/>
    </source>
</evidence>
<keyword evidence="2" id="KW-1003">Cell membrane</keyword>
<dbReference type="InterPro" id="IPR025857">
    <property type="entry name" value="MacB_PCD"/>
</dbReference>
<dbReference type="RefSeq" id="WP_406763334.1">
    <property type="nucleotide sequence ID" value="NZ_JBJHZY010000001.1"/>
</dbReference>
<dbReference type="InterPro" id="IPR003838">
    <property type="entry name" value="ABC3_permease_C"/>
</dbReference>
<evidence type="ECO:0000256" key="1">
    <source>
        <dbReference type="ARBA" id="ARBA00004651"/>
    </source>
</evidence>
<evidence type="ECO:0000256" key="6">
    <source>
        <dbReference type="ARBA" id="ARBA00038076"/>
    </source>
</evidence>
<comment type="subcellular location">
    <subcellularLocation>
        <location evidence="1">Cell membrane</location>
        <topology evidence="1">Multi-pass membrane protein</topology>
    </subcellularLocation>
</comment>
<feature type="transmembrane region" description="Helical" evidence="7">
    <location>
        <begin position="21"/>
        <end position="42"/>
    </location>
</feature>